<evidence type="ECO:0000256" key="1">
    <source>
        <dbReference type="SAM" id="Phobius"/>
    </source>
</evidence>
<evidence type="ECO:0000313" key="2">
    <source>
        <dbReference type="EMBL" id="MBE1534323.1"/>
    </source>
</evidence>
<keyword evidence="1" id="KW-0472">Membrane</keyword>
<sequence>MDGTDSEVGPRDTTGRDAGVFAVRDRIGWRGVWRSLALLILLLASVGFVTGGAMRGLGVASVVFAVLGTGGIVLFGWGLLVALGELTARRPVLEFDADGVRRPARWPLPKRSARTLAWDDVAAMAAIRRGVAGARGGVRDHLVFLPTPELAELARTAERPALVALTLRDVPATAAAEPWAFPVEPGWDSSLPEVVKQARRRRKIPVIDRRTK</sequence>
<feature type="transmembrane region" description="Helical" evidence="1">
    <location>
        <begin position="36"/>
        <end position="54"/>
    </location>
</feature>
<accession>A0ABR9JUS2</accession>
<evidence type="ECO:0000313" key="3">
    <source>
        <dbReference type="Proteomes" id="UP000627838"/>
    </source>
</evidence>
<name>A0ABR9JUS2_9ACTN</name>
<keyword evidence="1" id="KW-0812">Transmembrane</keyword>
<dbReference type="EMBL" id="JADBDZ010000001">
    <property type="protein sequence ID" value="MBE1534323.1"/>
    <property type="molecule type" value="Genomic_DNA"/>
</dbReference>
<feature type="transmembrane region" description="Helical" evidence="1">
    <location>
        <begin position="60"/>
        <end position="83"/>
    </location>
</feature>
<gene>
    <name evidence="2" type="ORF">H4W34_004156</name>
</gene>
<proteinExistence type="predicted"/>
<protein>
    <submittedName>
        <fullName evidence="2">Uncharacterized protein</fullName>
    </submittedName>
</protein>
<organism evidence="2 3">
    <name type="scientific">Actinomadura algeriensis</name>
    <dbReference type="NCBI Taxonomy" id="1679523"/>
    <lineage>
        <taxon>Bacteria</taxon>
        <taxon>Bacillati</taxon>
        <taxon>Actinomycetota</taxon>
        <taxon>Actinomycetes</taxon>
        <taxon>Streptosporangiales</taxon>
        <taxon>Thermomonosporaceae</taxon>
        <taxon>Actinomadura</taxon>
    </lineage>
</organism>
<keyword evidence="3" id="KW-1185">Reference proteome</keyword>
<keyword evidence="1" id="KW-1133">Transmembrane helix</keyword>
<dbReference type="RefSeq" id="WP_225961260.1">
    <property type="nucleotide sequence ID" value="NZ_JADBDZ010000001.1"/>
</dbReference>
<comment type="caution">
    <text evidence="2">The sequence shown here is derived from an EMBL/GenBank/DDBJ whole genome shotgun (WGS) entry which is preliminary data.</text>
</comment>
<reference evidence="2 3" key="1">
    <citation type="submission" date="2020-10" db="EMBL/GenBank/DDBJ databases">
        <title>Sequencing the genomes of 1000 actinobacteria strains.</title>
        <authorList>
            <person name="Klenk H.-P."/>
        </authorList>
    </citation>
    <scope>NUCLEOTIDE SEQUENCE [LARGE SCALE GENOMIC DNA]</scope>
    <source>
        <strain evidence="2 3">DSM 46744</strain>
    </source>
</reference>
<dbReference type="Proteomes" id="UP000627838">
    <property type="component" value="Unassembled WGS sequence"/>
</dbReference>